<reference evidence="2" key="1">
    <citation type="journal article" date="2023" name="Front. Plant Sci.">
        <title>Chromosomal-level genome assembly of Melastoma candidum provides insights into trichome evolution.</title>
        <authorList>
            <person name="Zhong Y."/>
            <person name="Wu W."/>
            <person name="Sun C."/>
            <person name="Zou P."/>
            <person name="Liu Y."/>
            <person name="Dai S."/>
            <person name="Zhou R."/>
        </authorList>
    </citation>
    <scope>NUCLEOTIDE SEQUENCE [LARGE SCALE GENOMIC DNA]</scope>
</reference>
<dbReference type="EMBL" id="CM042889">
    <property type="protein sequence ID" value="KAI4318751.1"/>
    <property type="molecule type" value="Genomic_DNA"/>
</dbReference>
<comment type="caution">
    <text evidence="1">The sequence shown here is derived from an EMBL/GenBank/DDBJ whole genome shotgun (WGS) entry which is preliminary data.</text>
</comment>
<evidence type="ECO:0000313" key="2">
    <source>
        <dbReference type="Proteomes" id="UP001057402"/>
    </source>
</evidence>
<evidence type="ECO:0000313" key="1">
    <source>
        <dbReference type="EMBL" id="KAI4318751.1"/>
    </source>
</evidence>
<organism evidence="1 2">
    <name type="scientific">Melastoma candidum</name>
    <dbReference type="NCBI Taxonomy" id="119954"/>
    <lineage>
        <taxon>Eukaryota</taxon>
        <taxon>Viridiplantae</taxon>
        <taxon>Streptophyta</taxon>
        <taxon>Embryophyta</taxon>
        <taxon>Tracheophyta</taxon>
        <taxon>Spermatophyta</taxon>
        <taxon>Magnoliopsida</taxon>
        <taxon>eudicotyledons</taxon>
        <taxon>Gunneridae</taxon>
        <taxon>Pentapetalae</taxon>
        <taxon>rosids</taxon>
        <taxon>malvids</taxon>
        <taxon>Myrtales</taxon>
        <taxon>Melastomataceae</taxon>
        <taxon>Melastomatoideae</taxon>
        <taxon>Melastomateae</taxon>
        <taxon>Melastoma</taxon>
    </lineage>
</organism>
<gene>
    <name evidence="1" type="ORF">MLD38_032421</name>
</gene>
<sequence>MISAVVGSGRYVGVGELEEVQLFYYFAESENRPEDDPLILWLTGGPGCSGLSGLIYEVGKCKLPSNPRSLLIDSSWNDTRMIFVDSHVGTGFSYSITQQGYNTNDTKTSLDLYEFMRKWLLTHPKFLPNQVYVSGDSYGGIFRADGSLSNFKW</sequence>
<dbReference type="Proteomes" id="UP001057402">
    <property type="component" value="Chromosome 10"/>
</dbReference>
<protein>
    <submittedName>
        <fullName evidence="1">Uncharacterized protein</fullName>
    </submittedName>
</protein>
<name>A0ACB9M767_9MYRT</name>
<keyword evidence="2" id="KW-1185">Reference proteome</keyword>
<accession>A0ACB9M767</accession>
<proteinExistence type="predicted"/>